<feature type="domain" description="Transglutaminase-like" evidence="3">
    <location>
        <begin position="541"/>
        <end position="618"/>
    </location>
</feature>
<comment type="caution">
    <text evidence="4">The sequence shown here is derived from an EMBL/GenBank/DDBJ whole genome shotgun (WGS) entry which is preliminary data.</text>
</comment>
<feature type="transmembrane region" description="Helical" evidence="2">
    <location>
        <begin position="73"/>
        <end position="92"/>
    </location>
</feature>
<evidence type="ECO:0000256" key="2">
    <source>
        <dbReference type="SAM" id="Phobius"/>
    </source>
</evidence>
<organism evidence="4 5">
    <name type="scientific">Microbacterium pullorum</name>
    <dbReference type="NCBI Taxonomy" id="2762236"/>
    <lineage>
        <taxon>Bacteria</taxon>
        <taxon>Bacillati</taxon>
        <taxon>Actinomycetota</taxon>
        <taxon>Actinomycetes</taxon>
        <taxon>Micrococcales</taxon>
        <taxon>Microbacteriaceae</taxon>
        <taxon>Microbacterium</taxon>
    </lineage>
</organism>
<feature type="transmembrane region" description="Helical" evidence="2">
    <location>
        <begin position="12"/>
        <end position="39"/>
    </location>
</feature>
<feature type="transmembrane region" description="Helical" evidence="2">
    <location>
        <begin position="133"/>
        <end position="151"/>
    </location>
</feature>
<accession>A0ABR8S0H1</accession>
<feature type="transmembrane region" description="Helical" evidence="2">
    <location>
        <begin position="45"/>
        <end position="66"/>
    </location>
</feature>
<feature type="compositionally biased region" description="Basic and acidic residues" evidence="1">
    <location>
        <begin position="625"/>
        <end position="647"/>
    </location>
</feature>
<feature type="transmembrane region" description="Helical" evidence="2">
    <location>
        <begin position="246"/>
        <end position="268"/>
    </location>
</feature>
<gene>
    <name evidence="4" type="ORF">H9651_04790</name>
</gene>
<dbReference type="Pfam" id="PF01841">
    <property type="entry name" value="Transglut_core"/>
    <property type="match status" value="1"/>
</dbReference>
<dbReference type="InterPro" id="IPR002931">
    <property type="entry name" value="Transglutaminase-like"/>
</dbReference>
<keyword evidence="2" id="KW-0472">Membrane</keyword>
<keyword evidence="2" id="KW-0812">Transmembrane</keyword>
<feature type="transmembrane region" description="Helical" evidence="2">
    <location>
        <begin position="197"/>
        <end position="216"/>
    </location>
</feature>
<reference evidence="4 5" key="1">
    <citation type="submission" date="2020-08" db="EMBL/GenBank/DDBJ databases">
        <title>A Genomic Blueprint of the Chicken Gut Microbiome.</title>
        <authorList>
            <person name="Gilroy R."/>
            <person name="Ravi A."/>
            <person name="Getino M."/>
            <person name="Pursley I."/>
            <person name="Horton D.L."/>
            <person name="Alikhan N.-F."/>
            <person name="Baker D."/>
            <person name="Gharbi K."/>
            <person name="Hall N."/>
            <person name="Watson M."/>
            <person name="Adriaenssens E.M."/>
            <person name="Foster-Nyarko E."/>
            <person name="Jarju S."/>
            <person name="Secka A."/>
            <person name="Antonio M."/>
            <person name="Oren A."/>
            <person name="Chaudhuri R."/>
            <person name="La Ragione R.M."/>
            <person name="Hildebrand F."/>
            <person name="Pallen M.J."/>
        </authorList>
    </citation>
    <scope>NUCLEOTIDE SEQUENCE [LARGE SCALE GENOMIC DNA]</scope>
    <source>
        <strain evidence="4 5">Sa4CUA7</strain>
    </source>
</reference>
<name>A0ABR8S0H1_9MICO</name>
<keyword evidence="5" id="KW-1185">Reference proteome</keyword>
<proteinExistence type="predicted"/>
<dbReference type="EMBL" id="JACSQP010000002">
    <property type="protein sequence ID" value="MBD7956943.1"/>
    <property type="molecule type" value="Genomic_DNA"/>
</dbReference>
<dbReference type="Proteomes" id="UP000648352">
    <property type="component" value="Unassembled WGS sequence"/>
</dbReference>
<keyword evidence="2" id="KW-1133">Transmembrane helix</keyword>
<evidence type="ECO:0000313" key="5">
    <source>
        <dbReference type="Proteomes" id="UP000648352"/>
    </source>
</evidence>
<feature type="transmembrane region" description="Helical" evidence="2">
    <location>
        <begin position="678"/>
        <end position="705"/>
    </location>
</feature>
<protein>
    <submittedName>
        <fullName evidence="4">Transglutaminase domain-containing protein</fullName>
    </submittedName>
</protein>
<evidence type="ECO:0000256" key="1">
    <source>
        <dbReference type="SAM" id="MobiDB-lite"/>
    </source>
</evidence>
<evidence type="ECO:0000313" key="4">
    <source>
        <dbReference type="EMBL" id="MBD7956943.1"/>
    </source>
</evidence>
<evidence type="ECO:0000259" key="3">
    <source>
        <dbReference type="Pfam" id="PF01841"/>
    </source>
</evidence>
<sequence length="839" mass="89424">MRRRSRTRRSRTATVSAGFLIVNAALLDALFLVGAAAVWPIYRDTAFLVVVGAALVAAHLIAYAGLRRRWSGWWVTLAAIATYVVVGVPLASPSSLTQLDTLLPALRGVITAPVTGWKDLLTLELPLGSYQTTLAPALLLFLGIPTAALSLAWRATRLWVLSAPLGLALTAFGVLFGARSLSAPVIGGVRVSGALEVFVGAAAILLALMFTVWRTVHRRRRALRSAEVASGVRTTGRTGSAVAGRVGIASGMIVVALTAGAVVGPWAIAGQPRDVLRAGIDPRIELAGQLSPLSQYRQFFTDEQFDTVLFTVEGAAGADRVRLATLSFYDGQVARAIDPAAGVADQTTAFVRVPASLPSPPDTTPTTAGVDIGAYEGIWVPTVGTLTSITFDGGGGDRADGFFYNAETRMGIALPEPGLVPGTTYRQQSAVAGEPPPLAELTPGRDTPQLPAAIVPESVTDWIAVQEAPTGGEGLQVLIDRLRARGFLSHALAVDTEQPAAWTTALGDYAFEPSRAGHSTDRIDRLFTALLDRQNEMGAVDDEAALVAGVGDDEQFAVAASMIADQLGFASRIVLGARLTDAGDAAAVPACIAGECRGANMSAWIEVQDASGLWVPVDVTPQHEVGMRPELDQRRDPQNPTEVRQEVAEPVLPAEANPADSGERDEDDTTTETDLSALWAALRVAGVSLLVLLVLVGPLLLIVLLKALRRRTRRGSPDPVDRFTGGWDEYVDTAVDHGYPAPRTQTRSELAAGYAGAAGDDRGALLAEWTDRSVFDVAEPSADDSERFWEIVDEERQRFAGEAGWWARVRARLSLRSFVRSRRTLSGRRAATRPRRDRR</sequence>
<feature type="transmembrane region" description="Helical" evidence="2">
    <location>
        <begin position="158"/>
        <end position="177"/>
    </location>
</feature>
<feature type="region of interest" description="Disordered" evidence="1">
    <location>
        <begin position="624"/>
        <end position="671"/>
    </location>
</feature>